<dbReference type="Gene3D" id="3.40.30.10">
    <property type="entry name" value="Glutaredoxin"/>
    <property type="match status" value="1"/>
</dbReference>
<evidence type="ECO:0000313" key="2">
    <source>
        <dbReference type="Proteomes" id="UP000807825"/>
    </source>
</evidence>
<dbReference type="AlphaFoldDB" id="A0A9D6V212"/>
<accession>A0A9D6V212</accession>
<name>A0A9D6V212_9BACT</name>
<evidence type="ECO:0000313" key="1">
    <source>
        <dbReference type="EMBL" id="MBI5248561.1"/>
    </source>
</evidence>
<organism evidence="1 2">
    <name type="scientific">Desulfomonile tiedjei</name>
    <dbReference type="NCBI Taxonomy" id="2358"/>
    <lineage>
        <taxon>Bacteria</taxon>
        <taxon>Pseudomonadati</taxon>
        <taxon>Thermodesulfobacteriota</taxon>
        <taxon>Desulfomonilia</taxon>
        <taxon>Desulfomonilales</taxon>
        <taxon>Desulfomonilaceae</taxon>
        <taxon>Desulfomonile</taxon>
    </lineage>
</organism>
<dbReference type="EMBL" id="JACRDE010000109">
    <property type="protein sequence ID" value="MBI5248561.1"/>
    <property type="molecule type" value="Genomic_DNA"/>
</dbReference>
<comment type="caution">
    <text evidence="1">The sequence shown here is derived from an EMBL/GenBank/DDBJ whole genome shotgun (WGS) entry which is preliminary data.</text>
</comment>
<dbReference type="Proteomes" id="UP000807825">
    <property type="component" value="Unassembled WGS sequence"/>
</dbReference>
<reference evidence="1" key="1">
    <citation type="submission" date="2020-07" db="EMBL/GenBank/DDBJ databases">
        <title>Huge and variable diversity of episymbiotic CPR bacteria and DPANN archaea in groundwater ecosystems.</title>
        <authorList>
            <person name="He C.Y."/>
            <person name="Keren R."/>
            <person name="Whittaker M."/>
            <person name="Farag I.F."/>
            <person name="Doudna J."/>
            <person name="Cate J.H.D."/>
            <person name="Banfield J.F."/>
        </authorList>
    </citation>
    <scope>NUCLEOTIDE SEQUENCE</scope>
    <source>
        <strain evidence="1">NC_groundwater_1664_Pr3_B-0.1um_52_9</strain>
    </source>
</reference>
<evidence type="ECO:0008006" key="3">
    <source>
        <dbReference type="Google" id="ProtNLM"/>
    </source>
</evidence>
<proteinExistence type="predicted"/>
<gene>
    <name evidence="1" type="ORF">HY912_03630</name>
</gene>
<sequence length="116" mass="13167">MKAPEMDKSSNLEGAILVEVICERYHCVMYDYAITTVEFVAEEFEGKVEVRPVVRRGNRENAERFVELCRFNGRHLSVPTILIDGQVAFTDVPSPEELRNALNAALTRRKEPDPAT</sequence>
<protein>
    <recommendedName>
        <fullName evidence="3">Glutaredoxin</fullName>
    </recommendedName>
</protein>